<dbReference type="GeneID" id="20089485"/>
<dbReference type="RefSeq" id="XP_008877709.1">
    <property type="nucleotide sequence ID" value="XM_008879487.1"/>
</dbReference>
<organism evidence="3">
    <name type="scientific">Aphanomyces invadans</name>
    <dbReference type="NCBI Taxonomy" id="157072"/>
    <lineage>
        <taxon>Eukaryota</taxon>
        <taxon>Sar</taxon>
        <taxon>Stramenopiles</taxon>
        <taxon>Oomycota</taxon>
        <taxon>Saprolegniomycetes</taxon>
        <taxon>Saprolegniales</taxon>
        <taxon>Verrucalvaceae</taxon>
        <taxon>Aphanomyces</taxon>
    </lineage>
</organism>
<protein>
    <recommendedName>
        <fullName evidence="2">Nucleoplasmin-like domain-containing protein</fullName>
    </recommendedName>
</protein>
<proteinExistence type="predicted"/>
<feature type="domain" description="Nucleoplasmin-like" evidence="2">
    <location>
        <begin position="4"/>
        <end position="94"/>
    </location>
</feature>
<dbReference type="STRING" id="157072.A0A024THX7"/>
<evidence type="ECO:0000256" key="1">
    <source>
        <dbReference type="SAM" id="MobiDB-lite"/>
    </source>
</evidence>
<feature type="region of interest" description="Disordered" evidence="1">
    <location>
        <begin position="131"/>
        <end position="177"/>
    </location>
</feature>
<dbReference type="InterPro" id="IPR041232">
    <property type="entry name" value="NPL"/>
</dbReference>
<dbReference type="AlphaFoldDB" id="A0A024THX7"/>
<dbReference type="Pfam" id="PF17800">
    <property type="entry name" value="NPL"/>
    <property type="match status" value="1"/>
</dbReference>
<dbReference type="VEuPathDB" id="FungiDB:H310_12435"/>
<dbReference type="EMBL" id="KI913990">
    <property type="protein sequence ID" value="ETV93668.1"/>
    <property type="molecule type" value="Genomic_DNA"/>
</dbReference>
<gene>
    <name evidence="3" type="ORF">H310_12435</name>
</gene>
<dbReference type="OrthoDB" id="76473at2759"/>
<reference evidence="3" key="1">
    <citation type="submission" date="2013-12" db="EMBL/GenBank/DDBJ databases">
        <title>The Genome Sequence of Aphanomyces invadans NJM9701.</title>
        <authorList>
            <consortium name="The Broad Institute Genomics Platform"/>
            <person name="Russ C."/>
            <person name="Tyler B."/>
            <person name="van West P."/>
            <person name="Dieguez-Uribeondo J."/>
            <person name="Young S.K."/>
            <person name="Zeng Q."/>
            <person name="Gargeya S."/>
            <person name="Fitzgerald M."/>
            <person name="Abouelleil A."/>
            <person name="Alvarado L."/>
            <person name="Chapman S.B."/>
            <person name="Gainer-Dewar J."/>
            <person name="Goldberg J."/>
            <person name="Griggs A."/>
            <person name="Gujja S."/>
            <person name="Hansen M."/>
            <person name="Howarth C."/>
            <person name="Imamovic A."/>
            <person name="Ireland A."/>
            <person name="Larimer J."/>
            <person name="McCowan C."/>
            <person name="Murphy C."/>
            <person name="Pearson M."/>
            <person name="Poon T.W."/>
            <person name="Priest M."/>
            <person name="Roberts A."/>
            <person name="Saif S."/>
            <person name="Shea T."/>
            <person name="Sykes S."/>
            <person name="Wortman J."/>
            <person name="Nusbaum C."/>
            <person name="Birren B."/>
        </authorList>
    </citation>
    <scope>NUCLEOTIDE SEQUENCE [LARGE SCALE GENOMIC DNA]</scope>
    <source>
        <strain evidence="3">NJM9701</strain>
    </source>
</reference>
<evidence type="ECO:0000259" key="2">
    <source>
        <dbReference type="Pfam" id="PF17800"/>
    </source>
</evidence>
<name>A0A024THX7_9STRA</name>
<sequence>MVHFFGVHVTDAKAVTVTVPDGFVLNVVHAALASGDNAVLCVETTTLDESLVKVVLGSLRAQTCDQIKLDLVLGARKAKFSVKGHSAVHLSGYYQPGPPEESSDDDDISRLSVDDLSALIQQAAARISKHNADELEGSDDDETSPTVVAPVKTTSAIAVSKKRPRPDSASTSSSSQLPRMVLKAGFGSLFGAKGD</sequence>
<evidence type="ECO:0000313" key="3">
    <source>
        <dbReference type="EMBL" id="ETV93668.1"/>
    </source>
</evidence>
<dbReference type="eggNOG" id="ENOG502S2WE">
    <property type="taxonomic scope" value="Eukaryota"/>
</dbReference>
<dbReference type="Gene3D" id="2.60.120.340">
    <property type="entry name" value="Nucleoplasmin core domain"/>
    <property type="match status" value="1"/>
</dbReference>
<feature type="compositionally biased region" description="Acidic residues" evidence="1">
    <location>
        <begin position="134"/>
        <end position="143"/>
    </location>
</feature>
<accession>A0A024THX7</accession>